<gene>
    <name evidence="1" type="ORF">F4821DRAFT_261819</name>
</gene>
<comment type="caution">
    <text evidence="1">The sequence shown here is derived from an EMBL/GenBank/DDBJ whole genome shotgun (WGS) entry which is preliminary data.</text>
</comment>
<name>A0ACC0CVX8_9PEZI</name>
<accession>A0ACC0CVX8</accession>
<sequence>MAKGIGQMAFGRLIMPVTFTHGLARGFHNIPAMYGDETVRDPEKIIDFKSGLAAARKGFGYGLYDGVTGFFIQPVMGAKEDGAVGFCKGVGKGIGCLVCKPAAGACGIPGYAFMGIYKQVQKFNNASADNRILAGRMAQGQDECAMLSELEQADIERRWKEYDVAEK</sequence>
<protein>
    <submittedName>
        <fullName evidence="1">Uncharacterized protein</fullName>
    </submittedName>
</protein>
<reference evidence="1 2" key="1">
    <citation type="journal article" date="2022" name="New Phytol.">
        <title>Ecological generalism drives hyperdiversity of secondary metabolite gene clusters in xylarialean endophytes.</title>
        <authorList>
            <person name="Franco M.E.E."/>
            <person name="Wisecaver J.H."/>
            <person name="Arnold A.E."/>
            <person name="Ju Y.M."/>
            <person name="Slot J.C."/>
            <person name="Ahrendt S."/>
            <person name="Moore L.P."/>
            <person name="Eastman K.E."/>
            <person name="Scott K."/>
            <person name="Konkel Z."/>
            <person name="Mondo S.J."/>
            <person name="Kuo A."/>
            <person name="Hayes R.D."/>
            <person name="Haridas S."/>
            <person name="Andreopoulos B."/>
            <person name="Riley R."/>
            <person name="LaButti K."/>
            <person name="Pangilinan J."/>
            <person name="Lipzen A."/>
            <person name="Amirebrahimi M."/>
            <person name="Yan J."/>
            <person name="Adam C."/>
            <person name="Keymanesh K."/>
            <person name="Ng V."/>
            <person name="Louie K."/>
            <person name="Northen T."/>
            <person name="Drula E."/>
            <person name="Henrissat B."/>
            <person name="Hsieh H.M."/>
            <person name="Youens-Clark K."/>
            <person name="Lutzoni F."/>
            <person name="Miadlikowska J."/>
            <person name="Eastwood D.C."/>
            <person name="Hamelin R.C."/>
            <person name="Grigoriev I.V."/>
            <person name="U'Ren J.M."/>
        </authorList>
    </citation>
    <scope>NUCLEOTIDE SEQUENCE [LARGE SCALE GENOMIC DNA]</scope>
    <source>
        <strain evidence="1 2">ER1909</strain>
    </source>
</reference>
<evidence type="ECO:0000313" key="1">
    <source>
        <dbReference type="EMBL" id="KAI6084589.1"/>
    </source>
</evidence>
<evidence type="ECO:0000313" key="2">
    <source>
        <dbReference type="Proteomes" id="UP001497680"/>
    </source>
</evidence>
<dbReference type="Proteomes" id="UP001497680">
    <property type="component" value="Unassembled WGS sequence"/>
</dbReference>
<organism evidence="1 2">
    <name type="scientific">Hypoxylon rubiginosum</name>
    <dbReference type="NCBI Taxonomy" id="110542"/>
    <lineage>
        <taxon>Eukaryota</taxon>
        <taxon>Fungi</taxon>
        <taxon>Dikarya</taxon>
        <taxon>Ascomycota</taxon>
        <taxon>Pezizomycotina</taxon>
        <taxon>Sordariomycetes</taxon>
        <taxon>Xylariomycetidae</taxon>
        <taxon>Xylariales</taxon>
        <taxon>Hypoxylaceae</taxon>
        <taxon>Hypoxylon</taxon>
    </lineage>
</organism>
<proteinExistence type="predicted"/>
<keyword evidence="2" id="KW-1185">Reference proteome</keyword>
<dbReference type="EMBL" id="MU394335">
    <property type="protein sequence ID" value="KAI6084589.1"/>
    <property type="molecule type" value="Genomic_DNA"/>
</dbReference>